<comment type="caution">
    <text evidence="1">The sequence shown here is derived from an EMBL/GenBank/DDBJ whole genome shotgun (WGS) entry which is preliminary data.</text>
</comment>
<dbReference type="Pfam" id="PF05278">
    <property type="entry name" value="PEARLI-4"/>
    <property type="match status" value="1"/>
</dbReference>
<reference evidence="1 2" key="1">
    <citation type="submission" date="2024-02" db="EMBL/GenBank/DDBJ databases">
        <authorList>
            <person name="Vignale AGUSTIN F."/>
            <person name="Sosa J E."/>
            <person name="Modenutti C."/>
        </authorList>
    </citation>
    <scope>NUCLEOTIDE SEQUENCE [LARGE SCALE GENOMIC DNA]</scope>
</reference>
<proteinExistence type="predicted"/>
<dbReference type="PANTHER" id="PTHR35358:SF18">
    <property type="entry name" value="PHOSPHOLIPASE-LIKE PROTEIN-RELATED"/>
    <property type="match status" value="1"/>
</dbReference>
<evidence type="ECO:0000313" key="2">
    <source>
        <dbReference type="Proteomes" id="UP001642360"/>
    </source>
</evidence>
<protein>
    <submittedName>
        <fullName evidence="1">Uncharacterized protein</fullName>
    </submittedName>
</protein>
<dbReference type="EMBL" id="CAUOFW020010446">
    <property type="protein sequence ID" value="CAK9188422.1"/>
    <property type="molecule type" value="Genomic_DNA"/>
</dbReference>
<dbReference type="InterPro" id="IPR007942">
    <property type="entry name" value="PLipase-like"/>
</dbReference>
<keyword evidence="2" id="KW-1185">Reference proteome</keyword>
<dbReference type="PANTHER" id="PTHR35358">
    <property type="entry name" value="OS06G0711100 PROTEIN"/>
    <property type="match status" value="1"/>
</dbReference>
<accession>A0ABC8V6H5</accession>
<evidence type="ECO:0000313" key="1">
    <source>
        <dbReference type="EMBL" id="CAK9188422.1"/>
    </source>
</evidence>
<dbReference type="AlphaFoldDB" id="A0ABC8V6H5"/>
<name>A0ABC8V6H5_9AQUA</name>
<gene>
    <name evidence="1" type="ORF">ILEXP_LOCUS59105</name>
</gene>
<feature type="non-terminal residue" evidence="1">
    <location>
        <position position="1"/>
    </location>
</feature>
<dbReference type="Proteomes" id="UP001642360">
    <property type="component" value="Unassembled WGS sequence"/>
</dbReference>
<sequence length="340" mass="36664">CQDSIGGSSVCSTISFKLAVSDDEEGFGNEDEQVYYRALEHIGVQMPECETKKEVPGVTWDQEKRDAITMKVASLLDSIQRAEPPAIGGVVVTSSMVVSSGAALAKVPVVEASSIEMDIPDVKSAATYVRNPSAATHVRVTLHAKELEIGQVDSSENPSAVSELVAGYELKSPGVGSLISPISEMTDLNELTLSPHCGLIIKQISSKYGDITKGSILKSMAAKFPFLQLVAHTVHQLSNHTQDTLGSNELELIQTWTADAAAVGFQVDWLQQRVNQVTAATKYHGHRMELDELGKQIDATIKCLMEMELREIVCKEELASIKAEMEGNDFSGSILSTGLL</sequence>
<organism evidence="1 2">
    <name type="scientific">Ilex paraguariensis</name>
    <name type="common">yerba mate</name>
    <dbReference type="NCBI Taxonomy" id="185542"/>
    <lineage>
        <taxon>Eukaryota</taxon>
        <taxon>Viridiplantae</taxon>
        <taxon>Streptophyta</taxon>
        <taxon>Embryophyta</taxon>
        <taxon>Tracheophyta</taxon>
        <taxon>Spermatophyta</taxon>
        <taxon>Magnoliopsida</taxon>
        <taxon>eudicotyledons</taxon>
        <taxon>Gunneridae</taxon>
        <taxon>Pentapetalae</taxon>
        <taxon>asterids</taxon>
        <taxon>campanulids</taxon>
        <taxon>Aquifoliales</taxon>
        <taxon>Aquifoliaceae</taxon>
        <taxon>Ilex</taxon>
    </lineage>
</organism>